<dbReference type="Gramene" id="OBART07G05060.1">
    <property type="protein sequence ID" value="OBART07G05060.1"/>
    <property type="gene ID" value="OBART07G05060"/>
</dbReference>
<dbReference type="Proteomes" id="UP000026960">
    <property type="component" value="Chromosome 7"/>
</dbReference>
<evidence type="ECO:0000313" key="1">
    <source>
        <dbReference type="EnsemblPlants" id="OBART07G05060.1"/>
    </source>
</evidence>
<dbReference type="PaxDb" id="65489-OBART07G05060.1"/>
<proteinExistence type="predicted"/>
<name>A0A0D3GMY4_9ORYZ</name>
<dbReference type="HOGENOM" id="CLU_180366_0_0_1"/>
<sequence length="101" mass="11168">MVAALGRDTAIYGSGHRGGYGFHRHYRDGWRGDHHGGHGQEHIISHIGFLPPPPPPHYPLSEFLPPPYFGAYHEPTIGYTPHSEYYGSMVSHAHPGFASPD</sequence>
<protein>
    <submittedName>
        <fullName evidence="1">Uncharacterized protein</fullName>
    </submittedName>
</protein>
<dbReference type="EnsemblPlants" id="OBART07G05060.1">
    <property type="protein sequence ID" value="OBART07G05060.1"/>
    <property type="gene ID" value="OBART07G05060"/>
</dbReference>
<evidence type="ECO:0000313" key="2">
    <source>
        <dbReference type="Proteomes" id="UP000026960"/>
    </source>
</evidence>
<accession>A0A0D3GMY4</accession>
<reference evidence="1" key="2">
    <citation type="submission" date="2015-03" db="UniProtKB">
        <authorList>
            <consortium name="EnsemblPlants"/>
        </authorList>
    </citation>
    <scope>IDENTIFICATION</scope>
</reference>
<organism evidence="1">
    <name type="scientific">Oryza barthii</name>
    <dbReference type="NCBI Taxonomy" id="65489"/>
    <lineage>
        <taxon>Eukaryota</taxon>
        <taxon>Viridiplantae</taxon>
        <taxon>Streptophyta</taxon>
        <taxon>Embryophyta</taxon>
        <taxon>Tracheophyta</taxon>
        <taxon>Spermatophyta</taxon>
        <taxon>Magnoliopsida</taxon>
        <taxon>Liliopsida</taxon>
        <taxon>Poales</taxon>
        <taxon>Poaceae</taxon>
        <taxon>BOP clade</taxon>
        <taxon>Oryzoideae</taxon>
        <taxon>Oryzeae</taxon>
        <taxon>Oryzinae</taxon>
        <taxon>Oryza</taxon>
    </lineage>
</organism>
<dbReference type="AlphaFoldDB" id="A0A0D3GMY4"/>
<reference evidence="1" key="1">
    <citation type="journal article" date="2009" name="Rice">
        <title>De Novo Next Generation Sequencing of Plant Genomes.</title>
        <authorList>
            <person name="Rounsley S."/>
            <person name="Marri P.R."/>
            <person name="Yu Y."/>
            <person name="He R."/>
            <person name="Sisneros N."/>
            <person name="Goicoechea J.L."/>
            <person name="Lee S.J."/>
            <person name="Angelova A."/>
            <person name="Kudrna D."/>
            <person name="Luo M."/>
            <person name="Affourtit J."/>
            <person name="Desany B."/>
            <person name="Knight J."/>
            <person name="Niazi F."/>
            <person name="Egholm M."/>
            <person name="Wing R.A."/>
        </authorList>
    </citation>
    <scope>NUCLEOTIDE SEQUENCE [LARGE SCALE GENOMIC DNA]</scope>
    <source>
        <strain evidence="1">cv. IRGC 105608</strain>
    </source>
</reference>
<keyword evidence="2" id="KW-1185">Reference proteome</keyword>